<evidence type="ECO:0000313" key="3">
    <source>
        <dbReference type="EMBL" id="KYN23040.1"/>
    </source>
</evidence>
<feature type="transmembrane region" description="Helical" evidence="2">
    <location>
        <begin position="23"/>
        <end position="46"/>
    </location>
</feature>
<organism evidence="3 4">
    <name type="scientific">Trachymyrmex cornetzi</name>
    <dbReference type="NCBI Taxonomy" id="471704"/>
    <lineage>
        <taxon>Eukaryota</taxon>
        <taxon>Metazoa</taxon>
        <taxon>Ecdysozoa</taxon>
        <taxon>Arthropoda</taxon>
        <taxon>Hexapoda</taxon>
        <taxon>Insecta</taxon>
        <taxon>Pterygota</taxon>
        <taxon>Neoptera</taxon>
        <taxon>Endopterygota</taxon>
        <taxon>Hymenoptera</taxon>
        <taxon>Apocrita</taxon>
        <taxon>Aculeata</taxon>
        <taxon>Formicoidea</taxon>
        <taxon>Formicidae</taxon>
        <taxon>Myrmicinae</taxon>
        <taxon>Trachymyrmex</taxon>
    </lineage>
</organism>
<keyword evidence="2" id="KW-0812">Transmembrane</keyword>
<name>A0A195ECU2_9HYME</name>
<dbReference type="AlphaFoldDB" id="A0A195ECU2"/>
<accession>A0A195ECU2</accession>
<dbReference type="Proteomes" id="UP000078492">
    <property type="component" value="Unassembled WGS sequence"/>
</dbReference>
<feature type="region of interest" description="Disordered" evidence="1">
    <location>
        <begin position="87"/>
        <end position="113"/>
    </location>
</feature>
<evidence type="ECO:0000313" key="4">
    <source>
        <dbReference type="Proteomes" id="UP000078492"/>
    </source>
</evidence>
<keyword evidence="2" id="KW-0472">Membrane</keyword>
<proteinExistence type="predicted"/>
<protein>
    <submittedName>
        <fullName evidence="3">Uncharacterized protein</fullName>
    </submittedName>
</protein>
<keyword evidence="4" id="KW-1185">Reference proteome</keyword>
<evidence type="ECO:0000256" key="2">
    <source>
        <dbReference type="SAM" id="Phobius"/>
    </source>
</evidence>
<sequence>MEKERKTEGERPVGWPYFLSGELYGAGLCVMTAEWIIISLSLSIFLSPSLFLFFSANPFAVSESPSGLLSVSCKEAHPGRVLFSAKTCKPEPRHRHPPPPFSTPASLSAPSRPAMAPTARKYTPISRPCYPRIPQFIFPCADPRESRFIGRRRECPRLRARSPDGIPADGTASCLLPPSNSFFLRWGWGKNQFDELLFYNPQ</sequence>
<reference evidence="3 4" key="1">
    <citation type="submission" date="2015-09" db="EMBL/GenBank/DDBJ databases">
        <title>Trachymyrmex cornetzi WGS genome.</title>
        <authorList>
            <person name="Nygaard S."/>
            <person name="Hu H."/>
            <person name="Boomsma J."/>
            <person name="Zhang G."/>
        </authorList>
    </citation>
    <scope>NUCLEOTIDE SEQUENCE [LARGE SCALE GENOMIC DNA]</scope>
    <source>
        <strain evidence="3">Tcor2-1</strain>
        <tissue evidence="3">Whole body</tissue>
    </source>
</reference>
<keyword evidence="2" id="KW-1133">Transmembrane helix</keyword>
<dbReference type="EMBL" id="KQ979074">
    <property type="protein sequence ID" value="KYN23040.1"/>
    <property type="molecule type" value="Genomic_DNA"/>
</dbReference>
<gene>
    <name evidence="3" type="ORF">ALC57_04824</name>
</gene>
<evidence type="ECO:0000256" key="1">
    <source>
        <dbReference type="SAM" id="MobiDB-lite"/>
    </source>
</evidence>